<evidence type="ECO:0000313" key="2">
    <source>
        <dbReference type="Proteomes" id="UP000831796"/>
    </source>
</evidence>
<reference evidence="1" key="1">
    <citation type="submission" date="2022-04" db="EMBL/GenBank/DDBJ databases">
        <title>Hymenobacter sp. isolated from the air.</title>
        <authorList>
            <person name="Won M."/>
            <person name="Lee C.-M."/>
            <person name="Woen H.-Y."/>
            <person name="Kwon S.-W."/>
        </authorList>
    </citation>
    <scope>NUCLEOTIDE SEQUENCE</scope>
    <source>
        <strain evidence="1">5116S-3</strain>
    </source>
</reference>
<protein>
    <submittedName>
        <fullName evidence="1">Gliding motility-associated C-terminal domain-containing protein</fullName>
    </submittedName>
</protein>
<gene>
    <name evidence="1" type="ORF">MUN79_15810</name>
</gene>
<evidence type="ECO:0000313" key="1">
    <source>
        <dbReference type="EMBL" id="UOQ70220.1"/>
    </source>
</evidence>
<name>A0A8T9Q356_9BACT</name>
<dbReference type="Pfam" id="PF13585">
    <property type="entry name" value="CHU_C"/>
    <property type="match status" value="1"/>
</dbReference>
<dbReference type="AlphaFoldDB" id="A0A8T9Q356"/>
<organism evidence="1 2">
    <name type="scientific">Hymenobacter cellulosilyticus</name>
    <dbReference type="NCBI Taxonomy" id="2932248"/>
    <lineage>
        <taxon>Bacteria</taxon>
        <taxon>Pseudomonadati</taxon>
        <taxon>Bacteroidota</taxon>
        <taxon>Cytophagia</taxon>
        <taxon>Cytophagales</taxon>
        <taxon>Hymenobacteraceae</taxon>
        <taxon>Hymenobacter</taxon>
    </lineage>
</organism>
<proteinExistence type="predicted"/>
<accession>A0A8T9Q356</accession>
<dbReference type="EMBL" id="CP095046">
    <property type="protein sequence ID" value="UOQ70220.1"/>
    <property type="molecule type" value="Genomic_DNA"/>
</dbReference>
<dbReference type="RefSeq" id="WP_244673644.1">
    <property type="nucleotide sequence ID" value="NZ_CP095046.1"/>
</dbReference>
<sequence>MGTPTDRVTGFLARLGEASTVRIGGGTEICAGGQLQLQALPSAPAATYVWNTGATTASITVIQPGSYTVTATFPGGATATATHQVRALQPVVQILGDTLLCPGGIVRLTASAPGASSLLWSTGSPLSTLEVTQAGVYELTASYGAGCSVTRRVTIVLPTVTINGPAASCVSPSSPALLMALAPGATAFRWSTGATTDGITATQTGTYQVTATFPAGCTATANYSVLAPVASITGNSLLCPGATTTLSARDASATAYRWNTGATGPELVVSQPGTYSVRVSYSGDCSSEARHTVQLLPGNPPLSLGADTTLCEGQTLTLRLPGPPDQAGTTYRWSDGSTGATLLVQAAGTYSVERRNSCGIQTASRRIEARRCWLIPNVVTPNGDQRNDRFAPQGLVGEWSLVVFNRWGKQVYTADIYHNEWGDVPAGIYYYTLRQPATNQVIRGWVEVMGSSRD</sequence>
<dbReference type="Proteomes" id="UP000831796">
    <property type="component" value="Chromosome"/>
</dbReference>
<dbReference type="KEGG" id="hcu:MUN79_15810"/>
<keyword evidence="2" id="KW-1185">Reference proteome</keyword>